<dbReference type="Proteomes" id="UP000008311">
    <property type="component" value="Unassembled WGS sequence"/>
</dbReference>
<feature type="domain" description="ABM" evidence="1">
    <location>
        <begin position="7"/>
        <end position="97"/>
    </location>
</feature>
<sequence length="254" mass="28261">MEKVLMLIITGYAHVDPADLAQFMAELNVLASTTRGRPGCISYDAAVVGSRTGRLLISERWVDQNALTAHLLAADTIAFIGRWSGRMRGELQKYDGFLSASPRGRRTPRRRPLYIDRTASLTAIFRLSPTSIICRDICIASRPATEVALSFDRYRMVRSPWIYEDNTGFFKIRDIAGCNRERLTTGIVIQFTARQRVVPIAASMQKHTHMNIPHKRPGVSDAMEVSREPIYMGYAGACRCASMSSTNAGNTVLS</sequence>
<protein>
    <recommendedName>
        <fullName evidence="1">ABM domain-containing protein</fullName>
    </recommendedName>
</protein>
<evidence type="ECO:0000313" key="3">
    <source>
        <dbReference type="Proteomes" id="UP000008311"/>
    </source>
</evidence>
<dbReference type="SUPFAM" id="SSF54909">
    <property type="entry name" value="Dimeric alpha+beta barrel"/>
    <property type="match status" value="1"/>
</dbReference>
<evidence type="ECO:0000313" key="2">
    <source>
        <dbReference type="EMBL" id="EEF22788.1"/>
    </source>
</evidence>
<dbReference type="Gene3D" id="3.30.70.100">
    <property type="match status" value="1"/>
</dbReference>
<keyword evidence="3" id="KW-1185">Reference proteome</keyword>
<dbReference type="InterPro" id="IPR011008">
    <property type="entry name" value="Dimeric_a/b-barrel"/>
</dbReference>
<dbReference type="AlphaFoldDB" id="B9TMX6"/>
<gene>
    <name evidence="2" type="ORF">RCOM_2009740</name>
</gene>
<dbReference type="PROSITE" id="PS51725">
    <property type="entry name" value="ABM"/>
    <property type="match status" value="1"/>
</dbReference>
<evidence type="ECO:0000259" key="1">
    <source>
        <dbReference type="PROSITE" id="PS51725"/>
    </source>
</evidence>
<accession>B9TMX6</accession>
<organism evidence="2 3">
    <name type="scientific">Ricinus communis</name>
    <name type="common">Castor bean</name>
    <dbReference type="NCBI Taxonomy" id="3988"/>
    <lineage>
        <taxon>Eukaryota</taxon>
        <taxon>Viridiplantae</taxon>
        <taxon>Streptophyta</taxon>
        <taxon>Embryophyta</taxon>
        <taxon>Tracheophyta</taxon>
        <taxon>Spermatophyta</taxon>
        <taxon>Magnoliopsida</taxon>
        <taxon>eudicotyledons</taxon>
        <taxon>Gunneridae</taxon>
        <taxon>Pentapetalae</taxon>
        <taxon>rosids</taxon>
        <taxon>fabids</taxon>
        <taxon>Malpighiales</taxon>
        <taxon>Euphorbiaceae</taxon>
        <taxon>Acalyphoideae</taxon>
        <taxon>Acalypheae</taxon>
        <taxon>Ricinus</taxon>
    </lineage>
</organism>
<proteinExistence type="predicted"/>
<reference evidence="3" key="1">
    <citation type="journal article" date="2010" name="Nat. Biotechnol.">
        <title>Draft genome sequence of the oilseed species Ricinus communis.</title>
        <authorList>
            <person name="Chan A.P."/>
            <person name="Crabtree J."/>
            <person name="Zhao Q."/>
            <person name="Lorenzi H."/>
            <person name="Orvis J."/>
            <person name="Puiu D."/>
            <person name="Melake-Berhan A."/>
            <person name="Jones K.M."/>
            <person name="Redman J."/>
            <person name="Chen G."/>
            <person name="Cahoon E.B."/>
            <person name="Gedil M."/>
            <person name="Stanke M."/>
            <person name="Haas B.J."/>
            <person name="Wortman J.R."/>
            <person name="Fraser-Liggett C.M."/>
            <person name="Ravel J."/>
            <person name="Rabinowicz P.D."/>
        </authorList>
    </citation>
    <scope>NUCLEOTIDE SEQUENCE [LARGE SCALE GENOMIC DNA]</scope>
    <source>
        <strain evidence="3">cv. Hale</strain>
    </source>
</reference>
<name>B9TMX6_RICCO</name>
<dbReference type="Pfam" id="PF03992">
    <property type="entry name" value="ABM"/>
    <property type="match status" value="1"/>
</dbReference>
<dbReference type="InterPro" id="IPR007138">
    <property type="entry name" value="ABM_dom"/>
</dbReference>
<dbReference type="InParanoid" id="B9TMX6"/>
<dbReference type="EMBL" id="EQ990528">
    <property type="protein sequence ID" value="EEF22788.1"/>
    <property type="molecule type" value="Genomic_DNA"/>
</dbReference>